<dbReference type="OrthoDB" id="9771666at2"/>
<dbReference type="InterPro" id="IPR049492">
    <property type="entry name" value="BD-FAE-like_dom"/>
</dbReference>
<reference evidence="3 4" key="1">
    <citation type="submission" date="2019-08" db="EMBL/GenBank/DDBJ databases">
        <authorList>
            <person name="Peeters C."/>
        </authorList>
    </citation>
    <scope>NUCLEOTIDE SEQUENCE [LARGE SCALE GENOMIC DNA]</scope>
    <source>
        <strain evidence="3 4">LMG 31108</strain>
    </source>
</reference>
<protein>
    <submittedName>
        <fullName evidence="3">Esterase</fullName>
    </submittedName>
</protein>
<evidence type="ECO:0000259" key="2">
    <source>
        <dbReference type="Pfam" id="PF20434"/>
    </source>
</evidence>
<dbReference type="Proteomes" id="UP000406256">
    <property type="component" value="Unassembled WGS sequence"/>
</dbReference>
<proteinExistence type="predicted"/>
<name>A0A5E4VZ35_9BURK</name>
<keyword evidence="1" id="KW-0378">Hydrolase</keyword>
<dbReference type="InterPro" id="IPR029058">
    <property type="entry name" value="AB_hydrolase_fold"/>
</dbReference>
<dbReference type="PANTHER" id="PTHR48081">
    <property type="entry name" value="AB HYDROLASE SUPERFAMILY PROTEIN C4A8.06C"/>
    <property type="match status" value="1"/>
</dbReference>
<dbReference type="InterPro" id="IPR050300">
    <property type="entry name" value="GDXG_lipolytic_enzyme"/>
</dbReference>
<dbReference type="PANTHER" id="PTHR48081:SF33">
    <property type="entry name" value="KYNURENINE FORMAMIDASE"/>
    <property type="match status" value="1"/>
</dbReference>
<dbReference type="EMBL" id="CABPSB010000010">
    <property type="protein sequence ID" value="VVE17897.1"/>
    <property type="molecule type" value="Genomic_DNA"/>
</dbReference>
<feature type="domain" description="BD-FAE-like" evidence="2">
    <location>
        <begin position="66"/>
        <end position="161"/>
    </location>
</feature>
<dbReference type="Pfam" id="PF20434">
    <property type="entry name" value="BD-FAE"/>
    <property type="match status" value="1"/>
</dbReference>
<accession>A0A5E4VZ35</accession>
<evidence type="ECO:0000256" key="1">
    <source>
        <dbReference type="ARBA" id="ARBA00022801"/>
    </source>
</evidence>
<dbReference type="RefSeq" id="WP_150669584.1">
    <property type="nucleotide sequence ID" value="NZ_CABPSB010000010.1"/>
</dbReference>
<dbReference type="GO" id="GO:0016787">
    <property type="term" value="F:hydrolase activity"/>
    <property type="evidence" value="ECO:0007669"/>
    <property type="project" value="UniProtKB-KW"/>
</dbReference>
<evidence type="ECO:0000313" key="3">
    <source>
        <dbReference type="EMBL" id="VVE17897.1"/>
    </source>
</evidence>
<gene>
    <name evidence="3" type="ORF">PAN31108_02968</name>
</gene>
<evidence type="ECO:0000313" key="4">
    <source>
        <dbReference type="Proteomes" id="UP000406256"/>
    </source>
</evidence>
<sequence>MPVYRSFDQEALDQQYNVRAGIPDHLAIFSRWARTGEAFRRANAFREDIAYGEDAKQTYDLFPAKHAGRPTLVFIHGGYWQSLDKSDFSSLAGLYQTNDINFVVVNYRLAPEVRMGDIVEDNRQAVLHLYRNAASLGIDRDAIFVCGSSAGGHLTAALAGTDWVAYDAPANLIKGACAISGLYDLEPIRLCYLNKAVRLDRDEVMHFSPIHHLPKVPLPYILSVGGDESDEFHRLQAQFQTLLNDHGLNVRIARQRDGHHFDAVDRVGQAGNALSAAILEMIGETARR</sequence>
<dbReference type="SUPFAM" id="SSF53474">
    <property type="entry name" value="alpha/beta-Hydrolases"/>
    <property type="match status" value="1"/>
</dbReference>
<dbReference type="AlphaFoldDB" id="A0A5E4VZ35"/>
<dbReference type="Gene3D" id="3.40.50.1820">
    <property type="entry name" value="alpha/beta hydrolase"/>
    <property type="match status" value="1"/>
</dbReference>
<organism evidence="3 4">
    <name type="scientific">Pandoraea anhela</name>
    <dbReference type="NCBI Taxonomy" id="2508295"/>
    <lineage>
        <taxon>Bacteria</taxon>
        <taxon>Pseudomonadati</taxon>
        <taxon>Pseudomonadota</taxon>
        <taxon>Betaproteobacteria</taxon>
        <taxon>Burkholderiales</taxon>
        <taxon>Burkholderiaceae</taxon>
        <taxon>Pandoraea</taxon>
    </lineage>
</organism>
<keyword evidence="4" id="KW-1185">Reference proteome</keyword>